<organism evidence="2 3">
    <name type="scientific">Paenibacillus odorifer</name>
    <dbReference type="NCBI Taxonomy" id="189426"/>
    <lineage>
        <taxon>Bacteria</taxon>
        <taxon>Bacillati</taxon>
        <taxon>Bacillota</taxon>
        <taxon>Bacilli</taxon>
        <taxon>Bacillales</taxon>
        <taxon>Paenibacillaceae</taxon>
        <taxon>Paenibacillus</taxon>
    </lineage>
</organism>
<dbReference type="PROSITE" id="PS50851">
    <property type="entry name" value="CHEW"/>
    <property type="match status" value="1"/>
</dbReference>
<sequence length="148" mass="16861">MKSGREQYIQFELLQEKYAIHISEIQEIIKMQEISELPNVMPYVKGVINLRGRIIPVICLRRLFGLKEEQYSKHTRIVVVNYIEETVGVVVDRVDKVTTFSDIQLSPDRLGEVNSTGFSAIGIIDDAMVGILKLDQVLVKEDENIGQL</sequence>
<protein>
    <submittedName>
        <fullName evidence="2">Chemotaxis protein CheW</fullName>
    </submittedName>
</protein>
<evidence type="ECO:0000313" key="2">
    <source>
        <dbReference type="EMBL" id="OMD40690.1"/>
    </source>
</evidence>
<dbReference type="AlphaFoldDB" id="A0A1R0Y002"/>
<feature type="domain" description="CheW-like" evidence="1">
    <location>
        <begin position="5"/>
        <end position="143"/>
    </location>
</feature>
<dbReference type="GO" id="GO:0005829">
    <property type="term" value="C:cytosol"/>
    <property type="evidence" value="ECO:0007669"/>
    <property type="project" value="TreeGrafter"/>
</dbReference>
<dbReference type="PANTHER" id="PTHR22617">
    <property type="entry name" value="CHEMOTAXIS SENSOR HISTIDINE KINASE-RELATED"/>
    <property type="match status" value="1"/>
</dbReference>
<dbReference type="RefSeq" id="WP_076119447.1">
    <property type="nucleotide sequence ID" value="NZ_MPTC01000009.1"/>
</dbReference>
<dbReference type="OrthoDB" id="9794382at2"/>
<proteinExistence type="predicted"/>
<dbReference type="SMART" id="SM00260">
    <property type="entry name" value="CheW"/>
    <property type="match status" value="1"/>
</dbReference>
<evidence type="ECO:0000259" key="1">
    <source>
        <dbReference type="PROSITE" id="PS50851"/>
    </source>
</evidence>
<dbReference type="Gene3D" id="2.30.30.40">
    <property type="entry name" value="SH3 Domains"/>
    <property type="match status" value="1"/>
</dbReference>
<dbReference type="InterPro" id="IPR036061">
    <property type="entry name" value="CheW-like_dom_sf"/>
</dbReference>
<dbReference type="Gene3D" id="2.40.50.180">
    <property type="entry name" value="CheA-289, Domain 4"/>
    <property type="match status" value="1"/>
</dbReference>
<dbReference type="EMBL" id="MPTC01000009">
    <property type="protein sequence ID" value="OMD40690.1"/>
    <property type="molecule type" value="Genomic_DNA"/>
</dbReference>
<gene>
    <name evidence="2" type="ORF">BSK52_12530</name>
</gene>
<dbReference type="InterPro" id="IPR039315">
    <property type="entry name" value="CheW"/>
</dbReference>
<dbReference type="GO" id="GO:0007165">
    <property type="term" value="P:signal transduction"/>
    <property type="evidence" value="ECO:0007669"/>
    <property type="project" value="InterPro"/>
</dbReference>
<dbReference type="Proteomes" id="UP000187439">
    <property type="component" value="Unassembled WGS sequence"/>
</dbReference>
<dbReference type="Pfam" id="PF01584">
    <property type="entry name" value="CheW"/>
    <property type="match status" value="1"/>
</dbReference>
<evidence type="ECO:0000313" key="3">
    <source>
        <dbReference type="Proteomes" id="UP000187439"/>
    </source>
</evidence>
<comment type="caution">
    <text evidence="2">The sequence shown here is derived from an EMBL/GenBank/DDBJ whole genome shotgun (WGS) entry which is preliminary data.</text>
</comment>
<dbReference type="SUPFAM" id="SSF50341">
    <property type="entry name" value="CheW-like"/>
    <property type="match status" value="1"/>
</dbReference>
<dbReference type="InterPro" id="IPR002545">
    <property type="entry name" value="CheW-lke_dom"/>
</dbReference>
<reference evidence="2 3" key="1">
    <citation type="submission" date="2016-10" db="EMBL/GenBank/DDBJ databases">
        <title>Paenibacillus species isolates.</title>
        <authorList>
            <person name="Beno S.M."/>
        </authorList>
    </citation>
    <scope>NUCLEOTIDE SEQUENCE [LARGE SCALE GENOMIC DNA]</scope>
    <source>
        <strain evidence="2 3">FSL H7-0710</strain>
    </source>
</reference>
<accession>A0A1R0Y002</accession>
<dbReference type="GO" id="GO:0006935">
    <property type="term" value="P:chemotaxis"/>
    <property type="evidence" value="ECO:0007669"/>
    <property type="project" value="InterPro"/>
</dbReference>
<dbReference type="PANTHER" id="PTHR22617:SF23">
    <property type="entry name" value="CHEMOTAXIS PROTEIN CHEW"/>
    <property type="match status" value="1"/>
</dbReference>
<name>A0A1R0Y002_9BACL</name>